<comment type="caution">
    <text evidence="2">The sequence shown here is derived from an EMBL/GenBank/DDBJ whole genome shotgun (WGS) entry which is preliminary data.</text>
</comment>
<dbReference type="InterPro" id="IPR016934">
    <property type="entry name" value="UCP029691"/>
</dbReference>
<dbReference type="PIRSF" id="PIRSF029691">
    <property type="entry name" value="UCP029691"/>
    <property type="match status" value="1"/>
</dbReference>
<evidence type="ECO:0000313" key="2">
    <source>
        <dbReference type="EMBL" id="TWB04644.1"/>
    </source>
</evidence>
<dbReference type="EMBL" id="VITK01000002">
    <property type="protein sequence ID" value="TWB04644.1"/>
    <property type="molecule type" value="Genomic_DNA"/>
</dbReference>
<evidence type="ECO:0008006" key="4">
    <source>
        <dbReference type="Google" id="ProtNLM"/>
    </source>
</evidence>
<keyword evidence="3" id="KW-1185">Reference proteome</keyword>
<feature type="signal peptide" evidence="1">
    <location>
        <begin position="1"/>
        <end position="26"/>
    </location>
</feature>
<gene>
    <name evidence="2" type="ORF">FBZ96_1021124</name>
</gene>
<reference evidence="2 3" key="1">
    <citation type="submission" date="2019-06" db="EMBL/GenBank/DDBJ databases">
        <title>Genomic Encyclopedia of Type Strains, Phase IV (KMG-V): Genome sequencing to study the core and pangenomes of soil and plant-associated prokaryotes.</title>
        <authorList>
            <person name="Whitman W."/>
        </authorList>
    </citation>
    <scope>NUCLEOTIDE SEQUENCE [LARGE SCALE GENOMIC DNA]</scope>
    <source>
        <strain evidence="2 3">BR 510</strain>
    </source>
</reference>
<name>A0A560E5J0_9BRAD</name>
<dbReference type="Proteomes" id="UP000319949">
    <property type="component" value="Unassembled WGS sequence"/>
</dbReference>
<protein>
    <recommendedName>
        <fullName evidence="4">Transporter</fullName>
    </recommendedName>
</protein>
<dbReference type="AlphaFoldDB" id="A0A560E5J0"/>
<dbReference type="OrthoDB" id="7550459at2"/>
<dbReference type="STRING" id="1803665.GCA_001641335_01407"/>
<evidence type="ECO:0000256" key="1">
    <source>
        <dbReference type="SAM" id="SignalP"/>
    </source>
</evidence>
<accession>A0A560E5J0</accession>
<organism evidence="2 3">
    <name type="scientific">Bradyrhizobium stylosanthis</name>
    <dbReference type="NCBI Taxonomy" id="1803665"/>
    <lineage>
        <taxon>Bacteria</taxon>
        <taxon>Pseudomonadati</taxon>
        <taxon>Pseudomonadota</taxon>
        <taxon>Alphaproteobacteria</taxon>
        <taxon>Hyphomicrobiales</taxon>
        <taxon>Nitrobacteraceae</taxon>
        <taxon>Bradyrhizobium</taxon>
    </lineage>
</organism>
<feature type="chain" id="PRO_5021910045" description="Transporter" evidence="1">
    <location>
        <begin position="27"/>
        <end position="252"/>
    </location>
</feature>
<dbReference type="RefSeq" id="WP_145659819.1">
    <property type="nucleotide sequence ID" value="NZ_VITK01000002.1"/>
</dbReference>
<proteinExistence type="predicted"/>
<evidence type="ECO:0000313" key="3">
    <source>
        <dbReference type="Proteomes" id="UP000319949"/>
    </source>
</evidence>
<sequence>MGWAKDTGITAAIAALVALATQDARAANGAYAVDAADISEVGSCKVESWMSAATNTDVLAVANPSCVVDPFRPIELSMQTIRARSDGDWSTTVAPKAKTNFIPTGIGRWGLSAYGGGSFDVMTGEALAAFAVIPATFRLSETMRINVNGGWLWDRTVDRHYLTYGIGFDWKFTDTLQWTIEAFGQAGRSEIASIVQPRFQTGVRYRPNEIFSVDVIYGRNIIGENANWITIGTTIRFPVRGSEPEHRRTGHL</sequence>
<keyword evidence="1" id="KW-0732">Signal</keyword>